<sequence length="90" mass="10123">MSYDADLEAAHRRCGNHRAELLASDVCGCFYCLETFSPTEIEDWIDEDAAGVGKTALCPRCSIDSVIGSRSGLPTDREFLSRMHAYWFER</sequence>
<dbReference type="RefSeq" id="WP_011421497.1">
    <property type="nucleotide sequence ID" value="NC_007760.1"/>
</dbReference>
<dbReference type="HOGENOM" id="CLU_169035_0_0_7"/>
<name>Q2IKN2_ANADE</name>
<dbReference type="OrthoDB" id="9800296at2"/>
<dbReference type="AlphaFoldDB" id="Q2IKN2"/>
<reference evidence="1 2" key="1">
    <citation type="submission" date="2006-01" db="EMBL/GenBank/DDBJ databases">
        <title>Complete sequence of Anaeromyxobacter dehalogenans 2CP-C.</title>
        <authorList>
            <consortium name="US DOE Joint Genome Institute"/>
            <person name="Copeland A."/>
            <person name="Lucas S."/>
            <person name="Lapidus A."/>
            <person name="Barry K."/>
            <person name="Detter J.C."/>
            <person name="Glavina T."/>
            <person name="Hammon N."/>
            <person name="Israni S."/>
            <person name="Pitluck S."/>
            <person name="Brettin T."/>
            <person name="Bruce D."/>
            <person name="Han C."/>
            <person name="Tapia R."/>
            <person name="Gilna P."/>
            <person name="Kiss H."/>
            <person name="Schmutz J."/>
            <person name="Larimer F."/>
            <person name="Land M."/>
            <person name="Kyrpides N."/>
            <person name="Anderson I."/>
            <person name="Sanford R.A."/>
            <person name="Ritalahti K.M."/>
            <person name="Thomas H.S."/>
            <person name="Kirby J.R."/>
            <person name="Zhulin I.B."/>
            <person name="Loeffler F.E."/>
            <person name="Richardson P."/>
        </authorList>
    </citation>
    <scope>NUCLEOTIDE SEQUENCE [LARGE SCALE GENOMIC DNA]</scope>
    <source>
        <strain evidence="1 2">2CP-C</strain>
    </source>
</reference>
<dbReference type="eggNOG" id="ENOG5032Y5V">
    <property type="taxonomic scope" value="Bacteria"/>
</dbReference>
<dbReference type="Proteomes" id="UP000001935">
    <property type="component" value="Chromosome"/>
</dbReference>
<accession>Q2IKN2</accession>
<proteinExistence type="predicted"/>
<evidence type="ECO:0000313" key="1">
    <source>
        <dbReference type="EMBL" id="ABC82215.1"/>
    </source>
</evidence>
<gene>
    <name evidence="1" type="ordered locus">Adeh_2445</name>
</gene>
<protein>
    <submittedName>
        <fullName evidence="1">Conserved hypothetical cytosolic protein</fullName>
    </submittedName>
</protein>
<dbReference type="KEGG" id="ade:Adeh_2445"/>
<organism evidence="1 2">
    <name type="scientific">Anaeromyxobacter dehalogenans (strain 2CP-C)</name>
    <dbReference type="NCBI Taxonomy" id="290397"/>
    <lineage>
        <taxon>Bacteria</taxon>
        <taxon>Pseudomonadati</taxon>
        <taxon>Myxococcota</taxon>
        <taxon>Myxococcia</taxon>
        <taxon>Myxococcales</taxon>
        <taxon>Cystobacterineae</taxon>
        <taxon>Anaeromyxobacteraceae</taxon>
        <taxon>Anaeromyxobacter</taxon>
    </lineage>
</organism>
<evidence type="ECO:0000313" key="2">
    <source>
        <dbReference type="Proteomes" id="UP000001935"/>
    </source>
</evidence>
<dbReference type="EMBL" id="CP000251">
    <property type="protein sequence ID" value="ABC82215.1"/>
    <property type="molecule type" value="Genomic_DNA"/>
</dbReference>
<dbReference type="STRING" id="290397.Adeh_2445"/>